<protein>
    <submittedName>
        <fullName evidence="2">Uncharacterized protein</fullName>
    </submittedName>
</protein>
<feature type="compositionally biased region" description="Basic and acidic residues" evidence="1">
    <location>
        <begin position="191"/>
        <end position="206"/>
    </location>
</feature>
<dbReference type="Proteomes" id="UP000447434">
    <property type="component" value="Chromosome 9"/>
</dbReference>
<organism evidence="2 3">
    <name type="scientific">Lupinus albus</name>
    <name type="common">White lupine</name>
    <name type="synonym">Lupinus termis</name>
    <dbReference type="NCBI Taxonomy" id="3870"/>
    <lineage>
        <taxon>Eukaryota</taxon>
        <taxon>Viridiplantae</taxon>
        <taxon>Streptophyta</taxon>
        <taxon>Embryophyta</taxon>
        <taxon>Tracheophyta</taxon>
        <taxon>Spermatophyta</taxon>
        <taxon>Magnoliopsida</taxon>
        <taxon>eudicotyledons</taxon>
        <taxon>Gunneridae</taxon>
        <taxon>Pentapetalae</taxon>
        <taxon>rosids</taxon>
        <taxon>fabids</taxon>
        <taxon>Fabales</taxon>
        <taxon>Fabaceae</taxon>
        <taxon>Papilionoideae</taxon>
        <taxon>50 kb inversion clade</taxon>
        <taxon>genistoids sensu lato</taxon>
        <taxon>core genistoids</taxon>
        <taxon>Genisteae</taxon>
        <taxon>Lupinus</taxon>
    </lineage>
</organism>
<dbReference type="PANTHER" id="PTHR33700:SF30">
    <property type="entry name" value="PROTEIN, PUTATIVE-RELATED"/>
    <property type="match status" value="1"/>
</dbReference>
<feature type="compositionally biased region" description="Basic and acidic residues" evidence="1">
    <location>
        <begin position="101"/>
        <end position="134"/>
    </location>
</feature>
<reference evidence="3" key="1">
    <citation type="journal article" date="2020" name="Nat. Commun.">
        <title>Genome sequence of the cluster root forming white lupin.</title>
        <authorList>
            <person name="Hufnagel B."/>
            <person name="Marques A."/>
            <person name="Soriano A."/>
            <person name="Marques L."/>
            <person name="Divol F."/>
            <person name="Doumas P."/>
            <person name="Sallet E."/>
            <person name="Mancinotti D."/>
            <person name="Carrere S."/>
            <person name="Marande W."/>
            <person name="Arribat S."/>
            <person name="Keller J."/>
            <person name="Huneau C."/>
            <person name="Blein T."/>
            <person name="Aime D."/>
            <person name="Laguerre M."/>
            <person name="Taylor J."/>
            <person name="Schubert V."/>
            <person name="Nelson M."/>
            <person name="Geu-Flores F."/>
            <person name="Crespi M."/>
            <person name="Gallardo-Guerrero K."/>
            <person name="Delaux P.-M."/>
            <person name="Salse J."/>
            <person name="Berges H."/>
            <person name="Guyot R."/>
            <person name="Gouzy J."/>
            <person name="Peret B."/>
        </authorList>
    </citation>
    <scope>NUCLEOTIDE SEQUENCE [LARGE SCALE GENOMIC DNA]</scope>
    <source>
        <strain evidence="3">cv. Amiga</strain>
    </source>
</reference>
<proteinExistence type="predicted"/>
<evidence type="ECO:0000313" key="2">
    <source>
        <dbReference type="EMBL" id="KAE9607574.1"/>
    </source>
</evidence>
<feature type="compositionally biased region" description="Polar residues" evidence="1">
    <location>
        <begin position="79"/>
        <end position="97"/>
    </location>
</feature>
<evidence type="ECO:0000256" key="1">
    <source>
        <dbReference type="SAM" id="MobiDB-lite"/>
    </source>
</evidence>
<dbReference type="AlphaFoldDB" id="A0A6A4Q294"/>
<dbReference type="EMBL" id="WOCE01000009">
    <property type="protein sequence ID" value="KAE9607574.1"/>
    <property type="molecule type" value="Genomic_DNA"/>
</dbReference>
<dbReference type="PANTHER" id="PTHR33700">
    <property type="entry name" value="MYB-LIKE PROTEIN X"/>
    <property type="match status" value="1"/>
</dbReference>
<comment type="caution">
    <text evidence="2">The sequence shown here is derived from an EMBL/GenBank/DDBJ whole genome shotgun (WGS) entry which is preliminary data.</text>
</comment>
<accession>A0A6A4Q294</accession>
<gene>
    <name evidence="2" type="ORF">Lalb_Chr09g0331491</name>
</gene>
<dbReference type="OrthoDB" id="1928179at2759"/>
<feature type="compositionally biased region" description="Basic and acidic residues" evidence="1">
    <location>
        <begin position="142"/>
        <end position="153"/>
    </location>
</feature>
<feature type="compositionally biased region" description="Basic and acidic residues" evidence="1">
    <location>
        <begin position="160"/>
        <end position="182"/>
    </location>
</feature>
<keyword evidence="3" id="KW-1185">Reference proteome</keyword>
<feature type="region of interest" description="Disordered" evidence="1">
    <location>
        <begin position="72"/>
        <end position="220"/>
    </location>
</feature>
<name>A0A6A4Q294_LUPAL</name>
<evidence type="ECO:0000313" key="3">
    <source>
        <dbReference type="Proteomes" id="UP000447434"/>
    </source>
</evidence>
<sequence length="303" mass="33483">MEYQSFGRPQRSKGANIKQALKLMLVLAVCAWLVYQTEHSIRNKTENHGFQTKLDIGDATILLGRKGTPSRFDGIAFPNSGNEDSSAEGQESSNGSNDLFDEAKKLDKSEEEIGHVNEKLRGNEEKEVELEPEKQSMVSSKNEYKDSSKEKSGKVYVELSRSESGDNEHSNDPQSYYDKETAKQLIEPQDDEHVTKNAKSDFSRNENDEEISTNAGMTEGIDEVQTFHDETGVPPDFNETEILVGRARVVHEESTSDFSKGSSIGEGNIFEVTSGEENSVEVTLEGTKNDAIADEGVNTATLS</sequence>